<dbReference type="SUPFAM" id="SSF57783">
    <property type="entry name" value="Zinc beta-ribbon"/>
    <property type="match status" value="1"/>
</dbReference>
<accession>A0ABR3G818</accession>
<dbReference type="PANTHER" id="PTHR11618:SF13">
    <property type="entry name" value="TRANSCRIPTION INITIATION FACTOR IIB"/>
    <property type="match status" value="1"/>
</dbReference>
<dbReference type="PRINTS" id="PR00685">
    <property type="entry name" value="TIFACTORIIB"/>
</dbReference>
<evidence type="ECO:0000313" key="10">
    <source>
        <dbReference type="Proteomes" id="UP001447188"/>
    </source>
</evidence>
<sequence length="345" mass="37606">MSDPMECKWAPNYEITLICKECKEYPANIIEDGATGDTICQSCGLVLGERMVDIRPEWRTFDGDDDSGVDPNRCGDAASSLLEGNQLDTAIAFSPGSAAGRGLARAHKKTIENATNKALLEAYSNISVYCESMGLTQTVSSVAKGYFKMAFVSKAVKGKDTVATIASCIFLACRRCGLARTFHEVMTITDCSKKELARTFKILSKLFQDDEAEKEAALKEAGASITQTGSLIMTSLGTAEAMIPRVCSQLGLDHKCQQISVKLMREIQRHETLGARSPNTIVGAVIYFVSHLVRDRRSCGAISDQCGAASETIRGAYRTLYEHREKLVDSEWVLNGMASLPQEAR</sequence>
<dbReference type="InterPro" id="IPR000812">
    <property type="entry name" value="TFIIB"/>
</dbReference>
<reference evidence="9 10" key="1">
    <citation type="submission" date="2024-02" db="EMBL/GenBank/DDBJ databases">
        <title>Discinaceae phylogenomics.</title>
        <authorList>
            <person name="Dirks A.C."/>
            <person name="James T.Y."/>
        </authorList>
    </citation>
    <scope>NUCLEOTIDE SEQUENCE [LARGE SCALE GENOMIC DNA]</scope>
    <source>
        <strain evidence="9 10">ACD0624</strain>
    </source>
</reference>
<evidence type="ECO:0000256" key="3">
    <source>
        <dbReference type="ARBA" id="ARBA00022737"/>
    </source>
</evidence>
<dbReference type="InterPro" id="IPR023486">
    <property type="entry name" value="TFIIB_CS"/>
</dbReference>
<dbReference type="Pfam" id="PF08271">
    <property type="entry name" value="Zn_Ribbon_TF"/>
    <property type="match status" value="1"/>
</dbReference>
<evidence type="ECO:0000256" key="7">
    <source>
        <dbReference type="PROSITE-ProRule" id="PRU00469"/>
    </source>
</evidence>
<evidence type="ECO:0000259" key="8">
    <source>
        <dbReference type="PROSITE" id="PS51134"/>
    </source>
</evidence>
<dbReference type="InterPro" id="IPR013150">
    <property type="entry name" value="TFIIB_cyclin"/>
</dbReference>
<keyword evidence="5" id="KW-0804">Transcription</keyword>
<dbReference type="Proteomes" id="UP001447188">
    <property type="component" value="Unassembled WGS sequence"/>
</dbReference>
<dbReference type="InterPro" id="IPR013763">
    <property type="entry name" value="Cyclin-like_dom"/>
</dbReference>
<keyword evidence="7" id="KW-0863">Zinc-finger</keyword>
<organism evidence="9 10">
    <name type="scientific">Discina gigas</name>
    <dbReference type="NCBI Taxonomy" id="1032678"/>
    <lineage>
        <taxon>Eukaryota</taxon>
        <taxon>Fungi</taxon>
        <taxon>Dikarya</taxon>
        <taxon>Ascomycota</taxon>
        <taxon>Pezizomycotina</taxon>
        <taxon>Pezizomycetes</taxon>
        <taxon>Pezizales</taxon>
        <taxon>Discinaceae</taxon>
        <taxon>Discina</taxon>
    </lineage>
</organism>
<evidence type="ECO:0000256" key="2">
    <source>
        <dbReference type="ARBA" id="ARBA00013932"/>
    </source>
</evidence>
<protein>
    <recommendedName>
        <fullName evidence="2">Transcription initiation factor IIB</fullName>
    </recommendedName>
    <alternativeName>
        <fullName evidence="6">General transcription factor TFIIB</fullName>
    </alternativeName>
</protein>
<keyword evidence="3" id="KW-0677">Repeat</keyword>
<dbReference type="SMART" id="SM00385">
    <property type="entry name" value="CYCLIN"/>
    <property type="match status" value="2"/>
</dbReference>
<gene>
    <name evidence="9" type="primary">SUA7_4</name>
    <name evidence="9" type="ORF">Q9L58_009045</name>
</gene>
<evidence type="ECO:0000313" key="9">
    <source>
        <dbReference type="EMBL" id="KAL0632085.1"/>
    </source>
</evidence>
<evidence type="ECO:0000256" key="6">
    <source>
        <dbReference type="ARBA" id="ARBA00031706"/>
    </source>
</evidence>
<dbReference type="PROSITE" id="PS00782">
    <property type="entry name" value="TFIIB"/>
    <property type="match status" value="1"/>
</dbReference>
<keyword evidence="7" id="KW-0479">Metal-binding</keyword>
<comment type="caution">
    <text evidence="9">The sequence shown here is derived from an EMBL/GenBank/DDBJ whole genome shotgun (WGS) entry which is preliminary data.</text>
</comment>
<dbReference type="PROSITE" id="PS51134">
    <property type="entry name" value="ZF_TFIIB"/>
    <property type="match status" value="1"/>
</dbReference>
<dbReference type="Gene3D" id="1.10.472.170">
    <property type="match status" value="1"/>
</dbReference>
<evidence type="ECO:0000256" key="5">
    <source>
        <dbReference type="ARBA" id="ARBA00023163"/>
    </source>
</evidence>
<dbReference type="PANTHER" id="PTHR11618">
    <property type="entry name" value="TRANSCRIPTION INITIATION FACTOR IIB-RELATED"/>
    <property type="match status" value="1"/>
</dbReference>
<feature type="domain" description="TFIIB-type" evidence="8">
    <location>
        <begin position="15"/>
        <end position="48"/>
    </location>
</feature>
<keyword evidence="7" id="KW-0862">Zinc</keyword>
<evidence type="ECO:0000256" key="1">
    <source>
        <dbReference type="ARBA" id="ARBA00010857"/>
    </source>
</evidence>
<keyword evidence="4" id="KW-0805">Transcription regulation</keyword>
<dbReference type="SUPFAM" id="SSF47954">
    <property type="entry name" value="Cyclin-like"/>
    <property type="match status" value="2"/>
</dbReference>
<dbReference type="InterPro" id="IPR036915">
    <property type="entry name" value="Cyclin-like_sf"/>
</dbReference>
<proteinExistence type="inferred from homology"/>
<comment type="similarity">
    <text evidence="1">Belongs to the TFIIB family.</text>
</comment>
<dbReference type="Gene3D" id="1.10.472.10">
    <property type="entry name" value="Cyclin-like"/>
    <property type="match status" value="1"/>
</dbReference>
<dbReference type="Pfam" id="PF00382">
    <property type="entry name" value="TFIIB"/>
    <property type="match status" value="2"/>
</dbReference>
<dbReference type="InterPro" id="IPR013137">
    <property type="entry name" value="Znf_TFIIB"/>
</dbReference>
<keyword evidence="10" id="KW-1185">Reference proteome</keyword>
<evidence type="ECO:0000256" key="4">
    <source>
        <dbReference type="ARBA" id="ARBA00023015"/>
    </source>
</evidence>
<dbReference type="EMBL" id="JBBBZM010000188">
    <property type="protein sequence ID" value="KAL0632085.1"/>
    <property type="molecule type" value="Genomic_DNA"/>
</dbReference>
<name>A0ABR3G818_9PEZI</name>